<accession>A0ACC2L5X7</accession>
<comment type="caution">
    <text evidence="1">The sequence shown here is derived from an EMBL/GenBank/DDBJ whole genome shotgun (WGS) entry which is preliminary data.</text>
</comment>
<gene>
    <name evidence="1" type="ORF">MRB53_021809</name>
</gene>
<name>A0ACC2L5X7_PERAE</name>
<dbReference type="EMBL" id="CM056814">
    <property type="protein sequence ID" value="KAJ8628502.1"/>
    <property type="molecule type" value="Genomic_DNA"/>
</dbReference>
<sequence>MATLATLTGSAITTITDSPFPSQPFYQWRTQFSSSIHGRYSVRRRSLLYLSCKGGGADDSNAGAFTIDRRNSPIAPVDIFKCGLSPVTSFDPTNDDLMRTRCCPPYSDKIVDFKPTPPSFTRMRVRRAAEDVVRHCFPKLRLQVHESWLVFPFHHYYLYFFERIPGNHIGDDSFAVPFWNWDSPGGMELPAVYADPSSPL</sequence>
<dbReference type="Proteomes" id="UP001234297">
    <property type="component" value="Chromosome 6"/>
</dbReference>
<reference evidence="1 2" key="1">
    <citation type="journal article" date="2022" name="Hortic Res">
        <title>A haplotype resolved chromosomal level avocado genome allows analysis of novel avocado genes.</title>
        <authorList>
            <person name="Nath O."/>
            <person name="Fletcher S.J."/>
            <person name="Hayward A."/>
            <person name="Shaw L.M."/>
            <person name="Masouleh A.K."/>
            <person name="Furtado A."/>
            <person name="Henry R.J."/>
            <person name="Mitter N."/>
        </authorList>
    </citation>
    <scope>NUCLEOTIDE SEQUENCE [LARGE SCALE GENOMIC DNA]</scope>
    <source>
        <strain evidence="2">cv. Hass</strain>
    </source>
</reference>
<organism evidence="1 2">
    <name type="scientific">Persea americana</name>
    <name type="common">Avocado</name>
    <dbReference type="NCBI Taxonomy" id="3435"/>
    <lineage>
        <taxon>Eukaryota</taxon>
        <taxon>Viridiplantae</taxon>
        <taxon>Streptophyta</taxon>
        <taxon>Embryophyta</taxon>
        <taxon>Tracheophyta</taxon>
        <taxon>Spermatophyta</taxon>
        <taxon>Magnoliopsida</taxon>
        <taxon>Magnoliidae</taxon>
        <taxon>Laurales</taxon>
        <taxon>Lauraceae</taxon>
        <taxon>Persea</taxon>
    </lineage>
</organism>
<keyword evidence="2" id="KW-1185">Reference proteome</keyword>
<evidence type="ECO:0000313" key="1">
    <source>
        <dbReference type="EMBL" id="KAJ8628502.1"/>
    </source>
</evidence>
<proteinExistence type="predicted"/>
<protein>
    <submittedName>
        <fullName evidence="1">Uncharacterized protein</fullName>
    </submittedName>
</protein>
<evidence type="ECO:0000313" key="2">
    <source>
        <dbReference type="Proteomes" id="UP001234297"/>
    </source>
</evidence>